<dbReference type="Proteomes" id="UP000007014">
    <property type="component" value="Chromosome 10"/>
</dbReference>
<dbReference type="GeneID" id="16994155"/>
<dbReference type="EMBL" id="AP006492">
    <property type="protein sequence ID" value="BAM80216.1"/>
    <property type="molecule type" value="Genomic_DNA"/>
</dbReference>
<organism evidence="1 2">
    <name type="scientific">Cyanidioschyzon merolae (strain NIES-3377 / 10D)</name>
    <name type="common">Unicellular red alga</name>
    <dbReference type="NCBI Taxonomy" id="280699"/>
    <lineage>
        <taxon>Eukaryota</taxon>
        <taxon>Rhodophyta</taxon>
        <taxon>Bangiophyceae</taxon>
        <taxon>Cyanidiales</taxon>
        <taxon>Cyanidiaceae</taxon>
        <taxon>Cyanidioschyzon</taxon>
    </lineage>
</organism>
<evidence type="ECO:0000313" key="1">
    <source>
        <dbReference type="EMBL" id="BAM80216.1"/>
    </source>
</evidence>
<name>M1URG8_CYAM1</name>
<sequence length="376" mass="41328">MNKSDDRFRWLHTALPIGVALCGRPLVDSERFSQSTLFTARDESVYTCYGDSSVILDRLSCQRLAFDGAFVFGSNDSPSQLYFDAAFRSQNLREQDASVPTSQPVWSIQDAISAAIAGVADVCIFTYGGHMTGKSTTLRRVMLLAAQDIRRKLATSPAAVCLHATEYRFDENDVELIRTLYTAEQVDADQLPSVLWHEFHRGELANGQPAPSTSHFVWSMVFAHGSRIIFADTCGASRVTPKGLRCQVDLSIFSLEQAALHTVEHMQGTAFTRSIACGVGGHAIGIALCCFGQTAFHYFHENAQTFQIARSLMRIVNPIRLAASPSTTAATSLSEFSQAPQLLNDSALGELCSLRRAHSPNVFGRDDSRHSVIFYD</sequence>
<dbReference type="RefSeq" id="XP_005534823.1">
    <property type="nucleotide sequence ID" value="XM_005534766.1"/>
</dbReference>
<keyword evidence="2" id="KW-1185">Reference proteome</keyword>
<gene>
    <name evidence="1" type="ORF">CYME_CMJ079C</name>
</gene>
<dbReference type="KEGG" id="cme:CYME_CMJ079C"/>
<proteinExistence type="predicted"/>
<dbReference type="InterPro" id="IPR027417">
    <property type="entry name" value="P-loop_NTPase"/>
</dbReference>
<accession>M1URG8</accession>
<reference evidence="1 2" key="1">
    <citation type="journal article" date="2004" name="Nature">
        <title>Genome sequence of the ultrasmall unicellular red alga Cyanidioschyzon merolae 10D.</title>
        <authorList>
            <person name="Matsuzaki M."/>
            <person name="Misumi O."/>
            <person name="Shin-i T."/>
            <person name="Maruyama S."/>
            <person name="Takahara M."/>
            <person name="Miyagishima S."/>
            <person name="Mori T."/>
            <person name="Nishida K."/>
            <person name="Yagisawa F."/>
            <person name="Nishida K."/>
            <person name="Yoshida Y."/>
            <person name="Nishimura Y."/>
            <person name="Nakao S."/>
            <person name="Kobayashi T."/>
            <person name="Momoyama Y."/>
            <person name="Higashiyama T."/>
            <person name="Minoda A."/>
            <person name="Sano M."/>
            <person name="Nomoto H."/>
            <person name="Oishi K."/>
            <person name="Hayashi H."/>
            <person name="Ohta F."/>
            <person name="Nishizaka S."/>
            <person name="Haga S."/>
            <person name="Miura S."/>
            <person name="Morishita T."/>
            <person name="Kabeya Y."/>
            <person name="Terasawa K."/>
            <person name="Suzuki Y."/>
            <person name="Ishii Y."/>
            <person name="Asakawa S."/>
            <person name="Takano H."/>
            <person name="Ohta N."/>
            <person name="Kuroiwa H."/>
            <person name="Tanaka K."/>
            <person name="Shimizu N."/>
            <person name="Sugano S."/>
            <person name="Sato N."/>
            <person name="Nozaki H."/>
            <person name="Ogasawara N."/>
            <person name="Kohara Y."/>
            <person name="Kuroiwa T."/>
        </authorList>
    </citation>
    <scope>NUCLEOTIDE SEQUENCE [LARGE SCALE GENOMIC DNA]</scope>
    <source>
        <strain evidence="1 2">10D</strain>
    </source>
</reference>
<dbReference type="OrthoDB" id="10420209at2759"/>
<dbReference type="AlphaFoldDB" id="M1URG8"/>
<evidence type="ECO:0000313" key="2">
    <source>
        <dbReference type="Proteomes" id="UP000007014"/>
    </source>
</evidence>
<reference evidence="1 2" key="2">
    <citation type="journal article" date="2007" name="BMC Biol.">
        <title>A 100%-complete sequence reveals unusually simple genomic features in the hot-spring red alga Cyanidioschyzon merolae.</title>
        <authorList>
            <person name="Nozaki H."/>
            <person name="Takano H."/>
            <person name="Misumi O."/>
            <person name="Terasawa K."/>
            <person name="Matsuzaki M."/>
            <person name="Maruyama S."/>
            <person name="Nishida K."/>
            <person name="Yagisawa F."/>
            <person name="Yoshida Y."/>
            <person name="Fujiwara T."/>
            <person name="Takio S."/>
            <person name="Tamura K."/>
            <person name="Chung S.J."/>
            <person name="Nakamura S."/>
            <person name="Kuroiwa H."/>
            <person name="Tanaka K."/>
            <person name="Sato N."/>
            <person name="Kuroiwa T."/>
        </authorList>
    </citation>
    <scope>NUCLEOTIDE SEQUENCE [LARGE SCALE GENOMIC DNA]</scope>
    <source>
        <strain evidence="1 2">10D</strain>
    </source>
</reference>
<protein>
    <submittedName>
        <fullName evidence="1">Uncharacterized protein</fullName>
    </submittedName>
</protein>
<dbReference type="SUPFAM" id="SSF52540">
    <property type="entry name" value="P-loop containing nucleoside triphosphate hydrolases"/>
    <property type="match status" value="1"/>
</dbReference>